<feature type="region of interest" description="Disordered" evidence="1">
    <location>
        <begin position="602"/>
        <end position="627"/>
    </location>
</feature>
<feature type="region of interest" description="Disordered" evidence="1">
    <location>
        <begin position="755"/>
        <end position="776"/>
    </location>
</feature>
<protein>
    <recommendedName>
        <fullName evidence="2">PH domain-containing protein</fullName>
    </recommendedName>
</protein>
<sequence>MALSSSQIYVANYSTSPEQATPTSSVRTRARESTSTSRWRFGRSTTNLRESESPLPSSAGQKASFGPDSSPPPSVPKLERSASKVSLFNLFSRPMAERARGHTEVGLAAPMRPQPLPKPSAAASAPKSSLRHNPSPPAQQTIRARTSQIFRPNSMKPGPPSKDFGTWEPPPLFQAFPQSIKHATVQSCVFAPELLLRTQSQRRQAELLRERINSVRDLSMISEDGAEAKRLERTHRRLITNSALQPPVPELLNKIYILVAAGYVLQYAGDGSLDRTPEKVLKLGKDSAAFACDLIPGKHWVLQISSHALDDGTIEAGPRNSLLSRIRSHNSTTKKAATSFLLVLESGEEMDAWMTAVRKEIDNQCGTKVKDEASRASSSTDDTRDSNSSDITGTSHRYMVQQDPKVPSKILPIDSPLQSQYGSPQTVTSDWASNRSERTMSITESCSGQSCRHETQRQSIEASSIATMPVSQDQLQPVSNSTALSGPGTSSTSRESSPAPQSPLHPGNFPVVESEPPRSAMSLRSFHMKPNASVASRRRSMQPLPVTDEHSAPSANRSAPWQRHSLYAPVSPTMADVARLKPTDSGLSIKESVMLRTMETREYASLPSTKDARPTHSQAEPKLDVQAPIQPPVREDICTQSSAHSYNIPPQRDVVSPPPKELVLLPPVSASRQSIIAASPNAAMAAPNGPSPPPDVRAQRRGSANPKPFLRPFPVRPQQQHTDKLKGASRRLSSTTPSSGPATFLLSVNVHRSVTAPASPPSVSVNSGPTSHPRSFSMIGQGEVKLLQTRTSPAPYLLSTSRPVRAVVSTPSFVPSRRTSNPQAASSELTSTQSPRSNSASMGAQPQLQVEHKFVAPRWSIAAIDLPPPVPPPNMPLPNLPPSMPLPSTPHNTSLSTPQSQSDMPLPGPPPNVPLPALPPNTPLPPTPPQMQLGKDLIV</sequence>
<feature type="region of interest" description="Disordered" evidence="1">
    <location>
        <begin position="809"/>
        <end position="847"/>
    </location>
</feature>
<feature type="compositionally biased region" description="Low complexity" evidence="1">
    <location>
        <begin position="23"/>
        <end position="39"/>
    </location>
</feature>
<organism evidence="3 4">
    <name type="scientific">Ampelomyces quisqualis</name>
    <name type="common">Powdery mildew agent</name>
    <dbReference type="NCBI Taxonomy" id="50730"/>
    <lineage>
        <taxon>Eukaryota</taxon>
        <taxon>Fungi</taxon>
        <taxon>Dikarya</taxon>
        <taxon>Ascomycota</taxon>
        <taxon>Pezizomycotina</taxon>
        <taxon>Dothideomycetes</taxon>
        <taxon>Pleosporomycetidae</taxon>
        <taxon>Pleosporales</taxon>
        <taxon>Pleosporineae</taxon>
        <taxon>Phaeosphaeriaceae</taxon>
        <taxon>Ampelomyces</taxon>
    </lineage>
</organism>
<evidence type="ECO:0000313" key="3">
    <source>
        <dbReference type="EMBL" id="KAF1912853.1"/>
    </source>
</evidence>
<reference evidence="3" key="1">
    <citation type="journal article" date="2020" name="Stud. Mycol.">
        <title>101 Dothideomycetes genomes: a test case for predicting lifestyles and emergence of pathogens.</title>
        <authorList>
            <person name="Haridas S."/>
            <person name="Albert R."/>
            <person name="Binder M."/>
            <person name="Bloem J."/>
            <person name="Labutti K."/>
            <person name="Salamov A."/>
            <person name="Andreopoulos B."/>
            <person name="Baker S."/>
            <person name="Barry K."/>
            <person name="Bills G."/>
            <person name="Bluhm B."/>
            <person name="Cannon C."/>
            <person name="Castanera R."/>
            <person name="Culley D."/>
            <person name="Daum C."/>
            <person name="Ezra D."/>
            <person name="Gonzalez J."/>
            <person name="Henrissat B."/>
            <person name="Kuo A."/>
            <person name="Liang C."/>
            <person name="Lipzen A."/>
            <person name="Lutzoni F."/>
            <person name="Magnuson J."/>
            <person name="Mondo S."/>
            <person name="Nolan M."/>
            <person name="Ohm R."/>
            <person name="Pangilinan J."/>
            <person name="Park H.-J."/>
            <person name="Ramirez L."/>
            <person name="Alfaro M."/>
            <person name="Sun H."/>
            <person name="Tritt A."/>
            <person name="Yoshinaga Y."/>
            <person name="Zwiers L.-H."/>
            <person name="Turgeon B."/>
            <person name="Goodwin S."/>
            <person name="Spatafora J."/>
            <person name="Crous P."/>
            <person name="Grigoriev I."/>
        </authorList>
    </citation>
    <scope>NUCLEOTIDE SEQUENCE</scope>
    <source>
        <strain evidence="3">HMLAC05119</strain>
    </source>
</reference>
<feature type="region of interest" description="Disordered" evidence="1">
    <location>
        <begin position="870"/>
        <end position="939"/>
    </location>
</feature>
<feature type="domain" description="PH" evidence="2">
    <location>
        <begin position="325"/>
        <end position="362"/>
    </location>
</feature>
<gene>
    <name evidence="3" type="ORF">BDU57DRAFT_458221</name>
</gene>
<proteinExistence type="predicted"/>
<dbReference type="Proteomes" id="UP000800096">
    <property type="component" value="Unassembled WGS sequence"/>
</dbReference>
<feature type="region of interest" description="Disordered" evidence="1">
    <location>
        <begin position="109"/>
        <end position="154"/>
    </location>
</feature>
<feature type="compositionally biased region" description="Low complexity" evidence="1">
    <location>
        <begin position="755"/>
        <end position="771"/>
    </location>
</feature>
<feature type="region of interest" description="Disordered" evidence="1">
    <location>
        <begin position="367"/>
        <end position="518"/>
    </location>
</feature>
<evidence type="ECO:0000256" key="1">
    <source>
        <dbReference type="SAM" id="MobiDB-lite"/>
    </source>
</evidence>
<accession>A0A6A5QBX6</accession>
<dbReference type="AlphaFoldDB" id="A0A6A5QBX6"/>
<feature type="compositionally biased region" description="Polar residues" evidence="1">
    <location>
        <begin position="1"/>
        <end position="22"/>
    </location>
</feature>
<feature type="region of interest" description="Disordered" evidence="1">
    <location>
        <begin position="531"/>
        <end position="560"/>
    </location>
</feature>
<feature type="compositionally biased region" description="Polar residues" evidence="1">
    <location>
        <begin position="43"/>
        <end position="61"/>
    </location>
</feature>
<evidence type="ECO:0000313" key="4">
    <source>
        <dbReference type="Proteomes" id="UP000800096"/>
    </source>
</evidence>
<dbReference type="EMBL" id="ML979139">
    <property type="protein sequence ID" value="KAF1912853.1"/>
    <property type="molecule type" value="Genomic_DNA"/>
</dbReference>
<evidence type="ECO:0000259" key="2">
    <source>
        <dbReference type="PROSITE" id="PS50003"/>
    </source>
</evidence>
<dbReference type="PROSITE" id="PS50003">
    <property type="entry name" value="PH_DOMAIN"/>
    <property type="match status" value="1"/>
</dbReference>
<dbReference type="InterPro" id="IPR001849">
    <property type="entry name" value="PH_domain"/>
</dbReference>
<feature type="compositionally biased region" description="Polar residues" evidence="1">
    <location>
        <begin position="891"/>
        <end position="903"/>
    </location>
</feature>
<feature type="compositionally biased region" description="Pro residues" evidence="1">
    <location>
        <begin position="870"/>
        <end position="888"/>
    </location>
</feature>
<feature type="compositionally biased region" description="Polar residues" evidence="1">
    <location>
        <begin position="457"/>
        <end position="499"/>
    </location>
</feature>
<name>A0A6A5QBX6_AMPQU</name>
<feature type="compositionally biased region" description="Basic and acidic residues" evidence="1">
    <location>
        <begin position="610"/>
        <end position="623"/>
    </location>
</feature>
<feature type="region of interest" description="Disordered" evidence="1">
    <location>
        <begin position="1"/>
        <end position="80"/>
    </location>
</feature>
<feature type="compositionally biased region" description="Polar residues" evidence="1">
    <location>
        <begin position="416"/>
        <end position="450"/>
    </location>
</feature>
<feature type="compositionally biased region" description="Pro residues" evidence="1">
    <location>
        <begin position="906"/>
        <end position="929"/>
    </location>
</feature>
<feature type="compositionally biased region" description="Low complexity" evidence="1">
    <location>
        <begin position="119"/>
        <end position="128"/>
    </location>
</feature>
<feature type="compositionally biased region" description="Polar residues" evidence="1">
    <location>
        <begin position="138"/>
        <end position="151"/>
    </location>
</feature>
<dbReference type="OrthoDB" id="1749473at2759"/>
<feature type="region of interest" description="Disordered" evidence="1">
    <location>
        <begin position="681"/>
        <end position="743"/>
    </location>
</feature>
<keyword evidence="4" id="KW-1185">Reference proteome</keyword>
<feature type="compositionally biased region" description="Polar residues" evidence="1">
    <location>
        <begin position="731"/>
        <end position="741"/>
    </location>
</feature>